<dbReference type="InterPro" id="IPR001533">
    <property type="entry name" value="Pterin_deHydtase"/>
</dbReference>
<dbReference type="Gene3D" id="3.30.1360.20">
    <property type="entry name" value="Transcriptional coactivator/pterin dehydratase"/>
    <property type="match status" value="1"/>
</dbReference>
<reference evidence="6" key="1">
    <citation type="submission" date="2022-11" db="EMBL/GenBank/DDBJ databases">
        <authorList>
            <person name="Petersen C."/>
        </authorList>
    </citation>
    <scope>NUCLEOTIDE SEQUENCE</scope>
    <source>
        <strain evidence="6">IBT 29864</strain>
    </source>
</reference>
<evidence type="ECO:0000256" key="4">
    <source>
        <dbReference type="ARBA" id="ARBA00023239"/>
    </source>
</evidence>
<evidence type="ECO:0000256" key="3">
    <source>
        <dbReference type="ARBA" id="ARBA00013252"/>
    </source>
</evidence>
<dbReference type="RefSeq" id="XP_056551098.1">
    <property type="nucleotide sequence ID" value="XM_056702098.1"/>
</dbReference>
<reference evidence="6" key="2">
    <citation type="journal article" date="2023" name="IMA Fungus">
        <title>Comparative genomic study of the Penicillium genus elucidates a diverse pangenome and 15 lateral gene transfer events.</title>
        <authorList>
            <person name="Petersen C."/>
            <person name="Sorensen T."/>
            <person name="Nielsen M.R."/>
            <person name="Sondergaard T.E."/>
            <person name="Sorensen J.L."/>
            <person name="Fitzpatrick D.A."/>
            <person name="Frisvad J.C."/>
            <person name="Nielsen K.L."/>
        </authorList>
    </citation>
    <scope>NUCLEOTIDE SEQUENCE</scope>
    <source>
        <strain evidence="6">IBT 29864</strain>
    </source>
</reference>
<dbReference type="GO" id="GO:0008124">
    <property type="term" value="F:4-alpha-hydroxytetrahydrobiopterin dehydratase activity"/>
    <property type="evidence" value="ECO:0007669"/>
    <property type="project" value="UniProtKB-EC"/>
</dbReference>
<comment type="similarity">
    <text evidence="2">Belongs to the pterin-4-alpha-carbinolamine dehydratase family.</text>
</comment>
<dbReference type="PANTHER" id="PTHR12599:SF0">
    <property type="entry name" value="PTERIN-4-ALPHA-CARBINOLAMINE DEHYDRATASE"/>
    <property type="match status" value="1"/>
</dbReference>
<dbReference type="EMBL" id="JAPZBS010000008">
    <property type="protein sequence ID" value="KAJ5363471.1"/>
    <property type="molecule type" value="Genomic_DNA"/>
</dbReference>
<evidence type="ECO:0000256" key="1">
    <source>
        <dbReference type="ARBA" id="ARBA00001554"/>
    </source>
</evidence>
<keyword evidence="4" id="KW-0456">Lyase</keyword>
<evidence type="ECO:0000313" key="7">
    <source>
        <dbReference type="Proteomes" id="UP001147782"/>
    </source>
</evidence>
<dbReference type="PANTHER" id="PTHR12599">
    <property type="entry name" value="PTERIN-4-ALPHA-CARBINOLAMINE DEHYDRATASE"/>
    <property type="match status" value="1"/>
</dbReference>
<sequence>MSSFPAFRLCGRLLRPAPILSVTRTTPLTRLAPLRQVHMDSNTVEPRFAEGEDAAQLGLDTQTLLQQQGWALDADGMGVTKTFYFKSYFKAVSFVNLIAAESSAKKHHPTMTVRIGSVDVHWTTHRPRGLTQKDIAMARHCDNGADLMGVVGSPTDCFDLLLFARNLLVDGEATYLGLLAKQQEEKWAAVPKILRTGTKAPLTFSHDVLRKIKCDSAGASAAMAPMGDVQRMIGNQYFQARGLVSHAQFAEQLDRILPKARNDFVRVHARNEKEELELSRAWPFDLPDRASGQGIAPDSGKKVTKDGKEYKRYKWQINKNESKDSHKIWSEADIPITSDVRERGS</sequence>
<gene>
    <name evidence="6" type="ORF">N7496_009184</name>
</gene>
<evidence type="ECO:0000256" key="2">
    <source>
        <dbReference type="ARBA" id="ARBA00006472"/>
    </source>
</evidence>
<accession>A0A9W9RNY4</accession>
<dbReference type="GeneID" id="81441277"/>
<dbReference type="InterPro" id="IPR036428">
    <property type="entry name" value="PCD_sf"/>
</dbReference>
<comment type="caution">
    <text evidence="6">The sequence shown here is derived from an EMBL/GenBank/DDBJ whole genome shotgun (WGS) entry which is preliminary data.</text>
</comment>
<dbReference type="Proteomes" id="UP001147782">
    <property type="component" value="Unassembled WGS sequence"/>
</dbReference>
<dbReference type="GO" id="GO:0006729">
    <property type="term" value="P:tetrahydrobiopterin biosynthetic process"/>
    <property type="evidence" value="ECO:0007669"/>
    <property type="project" value="InterPro"/>
</dbReference>
<dbReference type="OrthoDB" id="277398at2759"/>
<name>A0A9W9RNY4_9EURO</name>
<dbReference type="Pfam" id="PF01329">
    <property type="entry name" value="Pterin_4a"/>
    <property type="match status" value="1"/>
</dbReference>
<organism evidence="6 7">
    <name type="scientific">Penicillium cataractarum</name>
    <dbReference type="NCBI Taxonomy" id="2100454"/>
    <lineage>
        <taxon>Eukaryota</taxon>
        <taxon>Fungi</taxon>
        <taxon>Dikarya</taxon>
        <taxon>Ascomycota</taxon>
        <taxon>Pezizomycotina</taxon>
        <taxon>Eurotiomycetes</taxon>
        <taxon>Eurotiomycetidae</taxon>
        <taxon>Eurotiales</taxon>
        <taxon>Aspergillaceae</taxon>
        <taxon>Penicillium</taxon>
    </lineage>
</organism>
<dbReference type="EC" id="4.2.1.96" evidence="3"/>
<dbReference type="CDD" id="cd00488">
    <property type="entry name" value="PCD_DCoH"/>
    <property type="match status" value="1"/>
</dbReference>
<evidence type="ECO:0000313" key="6">
    <source>
        <dbReference type="EMBL" id="KAJ5363471.1"/>
    </source>
</evidence>
<protein>
    <recommendedName>
        <fullName evidence="3">4a-hydroxytetrahydrobiopterin dehydratase</fullName>
        <ecNumber evidence="3">4.2.1.96</ecNumber>
    </recommendedName>
    <alternativeName>
        <fullName evidence="5">4-alpha-hydroxy-tetrahydropterin dehydratase</fullName>
    </alternativeName>
</protein>
<dbReference type="AlphaFoldDB" id="A0A9W9RNY4"/>
<evidence type="ECO:0000256" key="5">
    <source>
        <dbReference type="ARBA" id="ARBA00030497"/>
    </source>
</evidence>
<proteinExistence type="inferred from homology"/>
<keyword evidence="7" id="KW-1185">Reference proteome</keyword>
<comment type="catalytic activity">
    <reaction evidence="1">
        <text>(4aS,6R)-4a-hydroxy-L-erythro-5,6,7,8-tetrahydrobiopterin = (6R)-L-erythro-6,7-dihydrobiopterin + H2O</text>
        <dbReference type="Rhea" id="RHEA:11920"/>
        <dbReference type="ChEBI" id="CHEBI:15377"/>
        <dbReference type="ChEBI" id="CHEBI:15642"/>
        <dbReference type="ChEBI" id="CHEBI:43120"/>
        <dbReference type="EC" id="4.2.1.96"/>
    </reaction>
</comment>
<dbReference type="SUPFAM" id="SSF55248">
    <property type="entry name" value="PCD-like"/>
    <property type="match status" value="1"/>
</dbReference>